<gene>
    <name evidence="2" type="ORF">METZ01_LOCUS51607</name>
</gene>
<dbReference type="PANTHER" id="PTHR10093">
    <property type="entry name" value="IRON-SULFUR CLUSTER ASSEMBLY ENZYME NIFU HOMOLOG"/>
    <property type="match status" value="1"/>
</dbReference>
<dbReference type="EMBL" id="UINC01002635">
    <property type="protein sequence ID" value="SUZ98753.1"/>
    <property type="molecule type" value="Genomic_DNA"/>
</dbReference>
<organism evidence="2">
    <name type="scientific">marine metagenome</name>
    <dbReference type="NCBI Taxonomy" id="408172"/>
    <lineage>
        <taxon>unclassified sequences</taxon>
        <taxon>metagenomes</taxon>
        <taxon>ecological metagenomes</taxon>
    </lineage>
</organism>
<name>A0A381SC78_9ZZZZ</name>
<dbReference type="GO" id="GO:0051536">
    <property type="term" value="F:iron-sulfur cluster binding"/>
    <property type="evidence" value="ECO:0007669"/>
    <property type="project" value="InterPro"/>
</dbReference>
<feature type="domain" description="NIF system FeS cluster assembly NifU N-terminal" evidence="1">
    <location>
        <begin position="13"/>
        <end position="132"/>
    </location>
</feature>
<dbReference type="AlphaFoldDB" id="A0A381SC78"/>
<sequence length="152" mass="16703">MPQQPDVPLDGLYGDLVMDHYRSPRNRESLEDSDVEAEEFNPFCGDRAILQLKLDSHGKVTEVSANAEGCSIIQAATSMLSGLLQGKSLGEVEELGKRFRESMKNGGANDELELGDLRALQVVRQYPVRIKCALLPLTALEEGIKAYRIKAG</sequence>
<accession>A0A381SC78</accession>
<proteinExistence type="predicted"/>
<evidence type="ECO:0000313" key="2">
    <source>
        <dbReference type="EMBL" id="SUZ98753.1"/>
    </source>
</evidence>
<dbReference type="GO" id="GO:0016226">
    <property type="term" value="P:iron-sulfur cluster assembly"/>
    <property type="evidence" value="ECO:0007669"/>
    <property type="project" value="InterPro"/>
</dbReference>
<dbReference type="SUPFAM" id="SSF82649">
    <property type="entry name" value="SufE/NifU"/>
    <property type="match status" value="1"/>
</dbReference>
<dbReference type="CDD" id="cd06664">
    <property type="entry name" value="IscU_like"/>
    <property type="match status" value="1"/>
</dbReference>
<evidence type="ECO:0000259" key="1">
    <source>
        <dbReference type="Pfam" id="PF01592"/>
    </source>
</evidence>
<protein>
    <recommendedName>
        <fullName evidence="1">NIF system FeS cluster assembly NifU N-terminal domain-containing protein</fullName>
    </recommendedName>
</protein>
<dbReference type="InterPro" id="IPR002871">
    <property type="entry name" value="NIF_FeS_clus_asmbl_NifU_N"/>
</dbReference>
<reference evidence="2" key="1">
    <citation type="submission" date="2018-05" db="EMBL/GenBank/DDBJ databases">
        <authorList>
            <person name="Lanie J.A."/>
            <person name="Ng W.-L."/>
            <person name="Kazmierczak K.M."/>
            <person name="Andrzejewski T.M."/>
            <person name="Davidsen T.M."/>
            <person name="Wayne K.J."/>
            <person name="Tettelin H."/>
            <person name="Glass J.I."/>
            <person name="Rusch D."/>
            <person name="Podicherti R."/>
            <person name="Tsui H.-C.T."/>
            <person name="Winkler M.E."/>
        </authorList>
    </citation>
    <scope>NUCLEOTIDE SEQUENCE</scope>
</reference>
<dbReference type="GO" id="GO:0005506">
    <property type="term" value="F:iron ion binding"/>
    <property type="evidence" value="ECO:0007669"/>
    <property type="project" value="InterPro"/>
</dbReference>
<dbReference type="Pfam" id="PF01592">
    <property type="entry name" value="NifU_N"/>
    <property type="match status" value="1"/>
</dbReference>
<dbReference type="Gene3D" id="3.90.1010.10">
    <property type="match status" value="1"/>
</dbReference>
<dbReference type="NCBIfam" id="TIGR01994">
    <property type="entry name" value="SUF_scaf_2"/>
    <property type="match status" value="1"/>
</dbReference>